<dbReference type="FunFam" id="3.40.390.10:FF:000002">
    <property type="entry name" value="Disintegrin and metalloproteinase domain-containing protein 22"/>
    <property type="match status" value="1"/>
</dbReference>
<feature type="binding site" evidence="6">
    <location>
        <position position="635"/>
    </location>
    <ligand>
        <name>Zn(2+)</name>
        <dbReference type="ChEBI" id="CHEBI:29105"/>
        <note>catalytic</note>
    </ligand>
</feature>
<dbReference type="Proteomes" id="UP001174909">
    <property type="component" value="Unassembled WGS sequence"/>
</dbReference>
<dbReference type="Pfam" id="PF08516">
    <property type="entry name" value="ADAM_CR"/>
    <property type="match status" value="1"/>
</dbReference>
<dbReference type="InterPro" id="IPR034027">
    <property type="entry name" value="Reprolysin_adamalysin"/>
</dbReference>
<dbReference type="InterPro" id="IPR036436">
    <property type="entry name" value="Disintegrin_dom_sf"/>
</dbReference>
<dbReference type="GO" id="GO:0004222">
    <property type="term" value="F:metalloendopeptidase activity"/>
    <property type="evidence" value="ECO:0007669"/>
    <property type="project" value="InterPro"/>
</dbReference>
<comment type="caution">
    <text evidence="9">The sequence shown here is derived from an EMBL/GenBank/DDBJ whole genome shotgun (WGS) entry which is preliminary data.</text>
</comment>
<dbReference type="PROSITE" id="PS50214">
    <property type="entry name" value="DISINTEGRIN_2"/>
    <property type="match status" value="1"/>
</dbReference>
<gene>
    <name evidence="9" type="ORF">GBAR_LOCUS26601</name>
</gene>
<dbReference type="SUPFAM" id="SSF141072">
    <property type="entry name" value="CalX-like"/>
    <property type="match status" value="6"/>
</dbReference>
<dbReference type="InterPro" id="IPR001590">
    <property type="entry name" value="Peptidase_M12B"/>
</dbReference>
<feature type="binding site" evidence="6">
    <location>
        <position position="641"/>
    </location>
    <ligand>
        <name>Zn(2+)</name>
        <dbReference type="ChEBI" id="CHEBI:29105"/>
        <note>catalytic</note>
    </ligand>
</feature>
<name>A0AA35THM1_GEOBA</name>
<dbReference type="CDD" id="cd04269">
    <property type="entry name" value="ZnMc_adamalysin_II_like"/>
    <property type="match status" value="1"/>
</dbReference>
<dbReference type="InterPro" id="IPR024079">
    <property type="entry name" value="MetalloPept_cat_dom_sf"/>
</dbReference>
<dbReference type="EMBL" id="CASHTH010003711">
    <property type="protein sequence ID" value="CAI8048178.1"/>
    <property type="molecule type" value="Genomic_DNA"/>
</dbReference>
<evidence type="ECO:0000259" key="7">
    <source>
        <dbReference type="PROSITE" id="PS50214"/>
    </source>
</evidence>
<keyword evidence="6" id="KW-0479">Metal-binding</keyword>
<evidence type="ECO:0000259" key="8">
    <source>
        <dbReference type="PROSITE" id="PS50215"/>
    </source>
</evidence>
<dbReference type="Gene3D" id="3.40.390.10">
    <property type="entry name" value="Collagenase (Catalytic Domain)"/>
    <property type="match status" value="1"/>
</dbReference>
<dbReference type="PANTHER" id="PTHR11905">
    <property type="entry name" value="ADAM A DISINTEGRIN AND METALLOPROTEASE DOMAIN"/>
    <property type="match status" value="1"/>
</dbReference>
<keyword evidence="3" id="KW-0106">Calcium</keyword>
<reference evidence="9" key="1">
    <citation type="submission" date="2023-03" db="EMBL/GenBank/DDBJ databases">
        <authorList>
            <person name="Steffen K."/>
            <person name="Cardenas P."/>
        </authorList>
    </citation>
    <scope>NUCLEOTIDE SEQUENCE</scope>
</reference>
<evidence type="ECO:0000313" key="10">
    <source>
        <dbReference type="Proteomes" id="UP001174909"/>
    </source>
</evidence>
<dbReference type="FunFam" id="4.10.70.10:FF:000001">
    <property type="entry name" value="Disintegrin and metalloproteinase domain-containing protein 22"/>
    <property type="match status" value="1"/>
</dbReference>
<proteinExistence type="predicted"/>
<keyword evidence="10" id="KW-1185">Reference proteome</keyword>
<dbReference type="SMART" id="SM00237">
    <property type="entry name" value="Calx_beta"/>
    <property type="match status" value="4"/>
</dbReference>
<keyword evidence="1" id="KW-0732">Signal</keyword>
<dbReference type="SUPFAM" id="SSF57552">
    <property type="entry name" value="Blood coagulation inhibitor (disintegrin)"/>
    <property type="match status" value="1"/>
</dbReference>
<dbReference type="GO" id="GO:0046872">
    <property type="term" value="F:metal ion binding"/>
    <property type="evidence" value="ECO:0007669"/>
    <property type="project" value="UniProtKB-KW"/>
</dbReference>
<dbReference type="InterPro" id="IPR001762">
    <property type="entry name" value="Disintegrin_dom"/>
</dbReference>
<evidence type="ECO:0000256" key="4">
    <source>
        <dbReference type="ARBA" id="ARBA00023157"/>
    </source>
</evidence>
<evidence type="ECO:0000313" key="9">
    <source>
        <dbReference type="EMBL" id="CAI8048178.1"/>
    </source>
</evidence>
<feature type="disulfide bond" evidence="5">
    <location>
        <begin position="762"/>
        <end position="782"/>
    </location>
</feature>
<dbReference type="InterPro" id="IPR006586">
    <property type="entry name" value="ADAM_Cys-rich"/>
</dbReference>
<dbReference type="InterPro" id="IPR002870">
    <property type="entry name" value="Peptidase_M12B_N"/>
</dbReference>
<dbReference type="GO" id="GO:0007154">
    <property type="term" value="P:cell communication"/>
    <property type="evidence" value="ECO:0007669"/>
    <property type="project" value="InterPro"/>
</dbReference>
<feature type="binding site" evidence="6">
    <location>
        <position position="631"/>
    </location>
    <ligand>
        <name>Zn(2+)</name>
        <dbReference type="ChEBI" id="CHEBI:29105"/>
        <note>catalytic</note>
    </ligand>
</feature>
<dbReference type="Pfam" id="PF03160">
    <property type="entry name" value="Calx-beta"/>
    <property type="match status" value="4"/>
</dbReference>
<organism evidence="9 10">
    <name type="scientific">Geodia barretti</name>
    <name type="common">Barrett's horny sponge</name>
    <dbReference type="NCBI Taxonomy" id="519541"/>
    <lineage>
        <taxon>Eukaryota</taxon>
        <taxon>Metazoa</taxon>
        <taxon>Porifera</taxon>
        <taxon>Demospongiae</taxon>
        <taxon>Heteroscleromorpha</taxon>
        <taxon>Tetractinellida</taxon>
        <taxon>Astrophorina</taxon>
        <taxon>Geodiidae</taxon>
        <taxon>Geodia</taxon>
    </lineage>
</organism>
<dbReference type="PROSITE" id="PS50215">
    <property type="entry name" value="ADAM_MEPRO"/>
    <property type="match status" value="1"/>
</dbReference>
<keyword evidence="6" id="KW-0862">Zinc</keyword>
<feature type="active site" evidence="6">
    <location>
        <position position="632"/>
    </location>
</feature>
<keyword evidence="4 5" id="KW-1015">Disulfide bond</keyword>
<accession>A0AA35THM1</accession>
<evidence type="ECO:0000256" key="2">
    <source>
        <dbReference type="ARBA" id="ARBA00022737"/>
    </source>
</evidence>
<protein>
    <submittedName>
        <fullName evidence="9">Disintegrin and metalloproteinase domain-containing protein 8</fullName>
    </submittedName>
</protein>
<dbReference type="GO" id="GO:0006508">
    <property type="term" value="P:proteolysis"/>
    <property type="evidence" value="ECO:0007669"/>
    <property type="project" value="InterPro"/>
</dbReference>
<sequence length="1535" mass="164234">MGMYSVREDSGSLMACVVVTAGTLCRDIEVFVSTADSTTPPPATGDADYGVLSSQSLTLTAGTTSTCVTVDIVNDMEPEEALEFFSLELSSTDSDVIIPTPIARVAIQNDDIIVQMGLAEYNVCEGVGSLMVCAAATGGSVISSFTLATNPGAATAPEDYEDVSLEVVGEQIPCLSITIEDDMERESCDETFTVVLSTSDPSVIIVSPNTSTVTIYDNEEPRIEFINNTPDSTGFNISSEFQIEGCINQTMCTIRQTGESIACENSVSFTQERNGARTLFITGSGFCGNSQTLSRILRSDVPVCDVHQINGGVEQATVDGNSATVLFEGTGPSVDNVVTDFGLSIRRASAGEFDNIVTGLMCSTAATQAPSPFTVTCSFFPKSLTVVLATEECNFTLKLQLNGVLIPRTFKSHYFDKNGKEVIDKGRTNCFYQGEVSERPDWQVVVNLCKGLSGTFGVHGAEVNREEFYHIEPLRGDSNTFQRGKNLIDLAKRQSGQQFLFVELVIVNDQSQFNENGNLENTVIRALDIANQMDTLFRVLNVRIALVDVITWNAGNQISVVSNPETLLNNFRTYKPQITTQHDAAMLLTNVDLDGSTIGIAFLRATCGSSAVGVTQDTRRSVAAVGATASHELGHNMNMDHDDASSCNCSDGTSRCIMAATITFNPPTRWSQCSIDQLNSGFTGSRNLDRCLFNEPTMVVGDPVCGNGIQEDGEACDCGSPQECTNQCCNANTCQLASNAECSSGTCCDIATCRLRPYGTQCRSSSSSCDIAEYCSGGTQDCPQDLHRRNTTTCNSGNDYCYDGTCQTHSDQCQFHFATTPADSSCYSVLNTDGTEGGNCGYTQTAYIACTPRGFSPLPGTDIMNPGLVADGTRCGNGLACYSQQCISVGNLPTLTGIPACPTRNGQTCSGNGSVYEVKESSGSVEICVDADGILEDYLTVYLFTIPGTATAADFYPLSESLTFRDGGRHCVNISIVTGDALENLRVLKFKFQRRRRFIGSITEEQCFNVTILSDPFVEEDEVFLVQLSTDDSGVVLSTEEAEVVIVDNDYVIAQMELAEYNVCEGVGSLMVCAAVTGGTVTSSFTFTLATNPGTATAPEDYEDVSVEVVGEQIPCLSITIEDDMERESSDETFTVVLSTSDPSVIIVSPNTSTVTIYDNEEPRIEFINNTPDSTGFNISSEFQIEGCINQTMCTIRQTGESIACENSVSFTQERNGARTLFITASGFCGNSQTLSRILRSDVSVCDVHQINGGVEQATVDGNSATVLFEGTGPSVDNVVTDFGLSIRRESAGEFENIVTGLMCSTAATQAPSPFTVTCSLELAEYNVCEGVGSLMVCAAATGGSVISSFTLATNPGAATAPEDYEDVSVEVVGEQIPCLSITIEDDMERESCDETLTVVLSTSDPSVIIVSPNTSTVTIYDNEEPRIEFINNTPDSTRFNISSEFLIEGCINQTMCTVRQTGESIACENSVSFTQERNSAHTLFITASGFCGNSQTLSRILRSDVSVCDVHQINGGVEQATVDGNSATVLFEGT</sequence>
<dbReference type="SMART" id="SM00050">
    <property type="entry name" value="DISIN"/>
    <property type="match status" value="1"/>
</dbReference>
<dbReference type="PANTHER" id="PTHR11905:SF159">
    <property type="entry name" value="ADAM METALLOPROTEASE"/>
    <property type="match status" value="1"/>
</dbReference>
<feature type="domain" description="Peptidase M12B" evidence="8">
    <location>
        <begin position="500"/>
        <end position="696"/>
    </location>
</feature>
<dbReference type="InterPro" id="IPR038081">
    <property type="entry name" value="CalX-like_sf"/>
</dbReference>
<dbReference type="SUPFAM" id="SSF55486">
    <property type="entry name" value="Metalloproteases ('zincins'), catalytic domain"/>
    <property type="match status" value="1"/>
</dbReference>
<evidence type="ECO:0000256" key="6">
    <source>
        <dbReference type="PROSITE-ProRule" id="PRU00276"/>
    </source>
</evidence>
<feature type="domain" description="Disintegrin" evidence="7">
    <location>
        <begin position="702"/>
        <end position="790"/>
    </location>
</feature>
<evidence type="ECO:0000256" key="5">
    <source>
        <dbReference type="PROSITE-ProRule" id="PRU00068"/>
    </source>
</evidence>
<dbReference type="GO" id="GO:0016020">
    <property type="term" value="C:membrane"/>
    <property type="evidence" value="ECO:0007669"/>
    <property type="project" value="InterPro"/>
</dbReference>
<dbReference type="InterPro" id="IPR003644">
    <property type="entry name" value="Calx_beta"/>
</dbReference>
<dbReference type="Pfam" id="PF00200">
    <property type="entry name" value="Disintegrin"/>
    <property type="match status" value="1"/>
</dbReference>
<dbReference type="Gene3D" id="4.10.70.10">
    <property type="entry name" value="Disintegrin domain"/>
    <property type="match status" value="1"/>
</dbReference>
<dbReference type="Pfam" id="PF01562">
    <property type="entry name" value="Pep_M12B_propep"/>
    <property type="match status" value="1"/>
</dbReference>
<comment type="caution">
    <text evidence="6">Lacks conserved residue(s) required for the propagation of feature annotation.</text>
</comment>
<dbReference type="Pfam" id="PF01421">
    <property type="entry name" value="Reprolysin"/>
    <property type="match status" value="1"/>
</dbReference>
<feature type="non-terminal residue" evidence="9">
    <location>
        <position position="1535"/>
    </location>
</feature>
<dbReference type="Gene3D" id="2.60.40.2030">
    <property type="match status" value="5"/>
</dbReference>
<keyword evidence="2" id="KW-0677">Repeat</keyword>
<evidence type="ECO:0000256" key="3">
    <source>
        <dbReference type="ARBA" id="ARBA00022837"/>
    </source>
</evidence>
<dbReference type="SMART" id="SM00608">
    <property type="entry name" value="ACR"/>
    <property type="match status" value="1"/>
</dbReference>
<evidence type="ECO:0000256" key="1">
    <source>
        <dbReference type="ARBA" id="ARBA00022729"/>
    </source>
</evidence>